<feature type="domain" description="Outer membrane protein beta-barrel" evidence="3">
    <location>
        <begin position="85"/>
        <end position="231"/>
    </location>
</feature>
<dbReference type="SUPFAM" id="SSF56925">
    <property type="entry name" value="OMPA-like"/>
    <property type="match status" value="1"/>
</dbReference>
<feature type="region of interest" description="Disordered" evidence="2">
    <location>
        <begin position="1"/>
        <end position="41"/>
    </location>
</feature>
<feature type="compositionally biased region" description="Low complexity" evidence="2">
    <location>
        <begin position="28"/>
        <end position="40"/>
    </location>
</feature>
<protein>
    <recommendedName>
        <fullName evidence="3">Outer membrane protein beta-barrel domain-containing protein</fullName>
    </recommendedName>
</protein>
<evidence type="ECO:0000313" key="4">
    <source>
        <dbReference type="EMBL" id="MBK1726984.1"/>
    </source>
</evidence>
<dbReference type="EMBL" id="NRSH01000086">
    <property type="protein sequence ID" value="MBK1726984.1"/>
    <property type="molecule type" value="Genomic_DNA"/>
</dbReference>
<evidence type="ECO:0000256" key="1">
    <source>
        <dbReference type="ARBA" id="ARBA00022729"/>
    </source>
</evidence>
<feature type="region of interest" description="Disordered" evidence="2">
    <location>
        <begin position="53"/>
        <end position="72"/>
    </location>
</feature>
<name>A0ABS1EA29_9GAMM</name>
<dbReference type="Gene3D" id="2.40.160.20">
    <property type="match status" value="1"/>
</dbReference>
<gene>
    <name evidence="4" type="ORF">CKO13_08105</name>
</gene>
<proteinExistence type="predicted"/>
<dbReference type="InterPro" id="IPR027385">
    <property type="entry name" value="Beta-barrel_OMP"/>
</dbReference>
<reference evidence="4 5" key="1">
    <citation type="journal article" date="2020" name="Microorganisms">
        <title>Osmotic Adaptation and Compatible Solute Biosynthesis of Phototrophic Bacteria as Revealed from Genome Analyses.</title>
        <authorList>
            <person name="Imhoff J.F."/>
            <person name="Rahn T."/>
            <person name="Kunzel S."/>
            <person name="Keller A."/>
            <person name="Neulinger S.C."/>
        </authorList>
    </citation>
    <scope>NUCLEOTIDE SEQUENCE [LARGE SCALE GENOMIC DNA]</scope>
    <source>
        <strain evidence="4 5">DSM 15116</strain>
    </source>
</reference>
<accession>A0ABS1EA29</accession>
<organism evidence="4 5">
    <name type="scientific">Halorhodospira neutriphila</name>
    <dbReference type="NCBI Taxonomy" id="168379"/>
    <lineage>
        <taxon>Bacteria</taxon>
        <taxon>Pseudomonadati</taxon>
        <taxon>Pseudomonadota</taxon>
        <taxon>Gammaproteobacteria</taxon>
        <taxon>Chromatiales</taxon>
        <taxon>Ectothiorhodospiraceae</taxon>
        <taxon>Halorhodospira</taxon>
    </lineage>
</organism>
<dbReference type="Pfam" id="PF13505">
    <property type="entry name" value="OMP_b-brl"/>
    <property type="match status" value="1"/>
</dbReference>
<evidence type="ECO:0000313" key="5">
    <source>
        <dbReference type="Proteomes" id="UP000738126"/>
    </source>
</evidence>
<feature type="compositionally biased region" description="Polar residues" evidence="2">
    <location>
        <begin position="16"/>
        <end position="25"/>
    </location>
</feature>
<dbReference type="Proteomes" id="UP000738126">
    <property type="component" value="Unassembled WGS sequence"/>
</dbReference>
<sequence>MAPLPPLGEQGPYTESAKSLTSRGSGQPAAAALHAPAARLPRQDRQPLLASRWYLTPPPAPHPGATRSRGVAPMPKRVTIALTSGLLASAALTGQAAAQAGGGFNYTFIEGGLASQEYNAGRKDQDLLGTQIAGSLALAPGLFAVADYEYLNDDLSTTSASIGPGAHLPAAAGLDFYATVTLEYLEYDWDDRNSEDDTGFGVTAGVRYALMQRTEINGEIEYVDVDEVTGDELLNLYATALYELAPRIEGVGELRINDVGEEDNLGALIGARYNF</sequence>
<evidence type="ECO:0000259" key="3">
    <source>
        <dbReference type="Pfam" id="PF13505"/>
    </source>
</evidence>
<keyword evidence="5" id="KW-1185">Reference proteome</keyword>
<dbReference type="InterPro" id="IPR011250">
    <property type="entry name" value="OMP/PagP_B-barrel"/>
</dbReference>
<comment type="caution">
    <text evidence="4">The sequence shown here is derived from an EMBL/GenBank/DDBJ whole genome shotgun (WGS) entry which is preliminary data.</text>
</comment>
<keyword evidence="1" id="KW-0732">Signal</keyword>
<evidence type="ECO:0000256" key="2">
    <source>
        <dbReference type="SAM" id="MobiDB-lite"/>
    </source>
</evidence>